<name>A0ABY5M8W5_9ACTN</name>
<proteinExistence type="inferred from homology"/>
<dbReference type="Proteomes" id="UP001316184">
    <property type="component" value="Chromosome"/>
</dbReference>
<sequence>MPDVAIAAPNEAAADAGEQVARAGGNSVDAALAAALVTMVNEVGLVSLSSGGFITVQPADGGPPQTVDGWMDMPGRGRALGGGTWDITTDYGGGVDITVGPGSVATHGSVAAFEEAHRRWGSVPWREIVQPAIDIARRGFRLSTASRYYLGHAHLEVFGWDEQSHAAIHDADGTITTGSIVVPDLAASLDLIAADGSAALHTGELARRISDDVIRRGGILGAEDLADYRPVVRPSLLSTVGEWTFGTNPPPSVGGVCVAAMLRLLDGRPRGEWDAADVDHLVRVQRAVLGHRLDVFDSTDDLVRDAGAFLALIDRDHLAVLESGSTVHVSATDSDGGACAVTVSCGYGSGMIAEGTGIWLNNCLGEQELNPRGLHGLPPGTRLLSNMAPTVGHHVDGSALAIGSPGADRITTAIVQALAGFVNGGLGLQQAIDHRRVHLHRAGRSDEVIKTETDLSMYYGGVSATLRRPGPSTGPGSGELMVAAADPRRDGAVRLVHRPTPASADLV</sequence>
<evidence type="ECO:0000256" key="4">
    <source>
        <dbReference type="ARBA" id="ARBA00023145"/>
    </source>
</evidence>
<keyword evidence="4" id="KW-0865">Zymogen</keyword>
<dbReference type="PRINTS" id="PR01210">
    <property type="entry name" value="GGTRANSPTASE"/>
</dbReference>
<evidence type="ECO:0000256" key="3">
    <source>
        <dbReference type="ARBA" id="ARBA00022801"/>
    </source>
</evidence>
<organism evidence="5 6">
    <name type="scientific">Aeromicrobium wangtongii</name>
    <dbReference type="NCBI Taxonomy" id="2969247"/>
    <lineage>
        <taxon>Bacteria</taxon>
        <taxon>Bacillati</taxon>
        <taxon>Actinomycetota</taxon>
        <taxon>Actinomycetes</taxon>
        <taxon>Propionibacteriales</taxon>
        <taxon>Nocardioidaceae</taxon>
        <taxon>Aeromicrobium</taxon>
    </lineage>
</organism>
<dbReference type="PANTHER" id="PTHR43199">
    <property type="entry name" value="GLUTATHIONE HYDROLASE"/>
    <property type="match status" value="1"/>
</dbReference>
<gene>
    <name evidence="5" type="ORF">NQV15_14705</name>
</gene>
<keyword evidence="3" id="KW-0378">Hydrolase</keyword>
<evidence type="ECO:0000256" key="1">
    <source>
        <dbReference type="ARBA" id="ARBA00009381"/>
    </source>
</evidence>
<evidence type="ECO:0000313" key="5">
    <source>
        <dbReference type="EMBL" id="UUP13093.1"/>
    </source>
</evidence>
<dbReference type="InterPro" id="IPR043137">
    <property type="entry name" value="GGT_ssub_C"/>
</dbReference>
<dbReference type="GO" id="GO:0103068">
    <property type="term" value="F:leukotriene C4 gamma-glutamyl transferase activity"/>
    <property type="evidence" value="ECO:0007669"/>
    <property type="project" value="UniProtKB-EC"/>
</dbReference>
<keyword evidence="2 5" id="KW-0808">Transferase</keyword>
<reference evidence="5 6" key="1">
    <citation type="submission" date="2022-08" db="EMBL/GenBank/DDBJ databases">
        <title>novel species in genus Aeromicrobium.</title>
        <authorList>
            <person name="Ye L."/>
        </authorList>
    </citation>
    <scope>NUCLEOTIDE SEQUENCE [LARGE SCALE GENOMIC DNA]</scope>
    <source>
        <strain evidence="6">zg-Y1379</strain>
    </source>
</reference>
<dbReference type="SUPFAM" id="SSF56235">
    <property type="entry name" value="N-terminal nucleophile aminohydrolases (Ntn hydrolases)"/>
    <property type="match status" value="1"/>
</dbReference>
<keyword evidence="6" id="KW-1185">Reference proteome</keyword>
<accession>A0ABY5M8W5</accession>
<dbReference type="EMBL" id="CP102173">
    <property type="protein sequence ID" value="UUP13093.1"/>
    <property type="molecule type" value="Genomic_DNA"/>
</dbReference>
<dbReference type="Gene3D" id="3.60.20.40">
    <property type="match status" value="1"/>
</dbReference>
<dbReference type="RefSeq" id="WP_232400989.1">
    <property type="nucleotide sequence ID" value="NZ_CP102173.1"/>
</dbReference>
<dbReference type="EC" id="2.3.2.2" evidence="5"/>
<comment type="similarity">
    <text evidence="1">Belongs to the gamma-glutamyltransferase family.</text>
</comment>
<evidence type="ECO:0000256" key="2">
    <source>
        <dbReference type="ARBA" id="ARBA00022679"/>
    </source>
</evidence>
<protein>
    <submittedName>
        <fullName evidence="5">Gamma-glutamyltransferase</fullName>
        <ecNumber evidence="5">2.3.2.2</ecNumber>
    </submittedName>
</protein>
<dbReference type="PANTHER" id="PTHR43199:SF1">
    <property type="entry name" value="GLUTATHIONE HYDROLASE PROENZYME"/>
    <property type="match status" value="1"/>
</dbReference>
<dbReference type="InterPro" id="IPR051792">
    <property type="entry name" value="GGT_bact"/>
</dbReference>
<keyword evidence="5" id="KW-0012">Acyltransferase</keyword>
<dbReference type="Pfam" id="PF01019">
    <property type="entry name" value="G_glu_transpept"/>
    <property type="match status" value="1"/>
</dbReference>
<evidence type="ECO:0000313" key="6">
    <source>
        <dbReference type="Proteomes" id="UP001316184"/>
    </source>
</evidence>
<dbReference type="InterPro" id="IPR029055">
    <property type="entry name" value="Ntn_hydrolases_N"/>
</dbReference>